<evidence type="ECO:0000313" key="2">
    <source>
        <dbReference type="Proteomes" id="UP000604898"/>
    </source>
</evidence>
<dbReference type="RefSeq" id="WP_202722662.1">
    <property type="nucleotide sequence ID" value="NZ_BPEX01000015.1"/>
</dbReference>
<name>A0ABS1T0V3_9GAMM</name>
<dbReference type="Proteomes" id="UP000604898">
    <property type="component" value="Unassembled WGS sequence"/>
</dbReference>
<dbReference type="SUPFAM" id="SSF48452">
    <property type="entry name" value="TPR-like"/>
    <property type="match status" value="1"/>
</dbReference>
<protein>
    <submittedName>
        <fullName evidence="1">DUF924 domain-containing protein</fullName>
    </submittedName>
</protein>
<organism evidence="1 2">
    <name type="scientific">Shewanella schlegeliana</name>
    <dbReference type="NCBI Taxonomy" id="190308"/>
    <lineage>
        <taxon>Bacteria</taxon>
        <taxon>Pseudomonadati</taxon>
        <taxon>Pseudomonadota</taxon>
        <taxon>Gammaproteobacteria</taxon>
        <taxon>Alteromonadales</taxon>
        <taxon>Shewanellaceae</taxon>
        <taxon>Shewanella</taxon>
    </lineage>
</organism>
<evidence type="ECO:0000313" key="1">
    <source>
        <dbReference type="EMBL" id="MBL4914414.1"/>
    </source>
</evidence>
<dbReference type="InterPro" id="IPR010323">
    <property type="entry name" value="DUF924"/>
</dbReference>
<accession>A0ABS1T0V3</accession>
<dbReference type="InterPro" id="IPR011990">
    <property type="entry name" value="TPR-like_helical_dom_sf"/>
</dbReference>
<reference evidence="1 2" key="1">
    <citation type="submission" date="2021-01" db="EMBL/GenBank/DDBJ databases">
        <title>Genome sequence of Shewanella schlegeliana JCM 11561.</title>
        <authorList>
            <person name="Zhang H."/>
            <person name="Li C."/>
        </authorList>
    </citation>
    <scope>NUCLEOTIDE SEQUENCE [LARGE SCALE GENOMIC DNA]</scope>
    <source>
        <strain evidence="1 2">JCM 11561</strain>
    </source>
</reference>
<gene>
    <name evidence="1" type="ORF">JMA39_15020</name>
</gene>
<dbReference type="EMBL" id="JAESVD010000008">
    <property type="protein sequence ID" value="MBL4914414.1"/>
    <property type="molecule type" value="Genomic_DNA"/>
</dbReference>
<proteinExistence type="predicted"/>
<sequence>MNKLATEHKSQQAITPDMIIHFWFEEIEPKQWWIKDSELDDLIKQRYASLLTQAVQGELYHWRATPQGRLAEIIVLDQFSRNIYRDTPQAFAADPLALVLAQEAVALNSDTELKAKQVPFLFMPFMHSESPLIHEIAVRLFSRDAAKANLDFELRHKAIIDQFGRYPHRNAILGRESTAEEISFLMQPGSSF</sequence>
<keyword evidence="2" id="KW-1185">Reference proteome</keyword>
<comment type="caution">
    <text evidence="1">The sequence shown here is derived from an EMBL/GenBank/DDBJ whole genome shotgun (WGS) entry which is preliminary data.</text>
</comment>
<dbReference type="Gene3D" id="1.20.58.320">
    <property type="entry name" value="TPR-like"/>
    <property type="match status" value="1"/>
</dbReference>
<dbReference type="Gene3D" id="1.25.40.10">
    <property type="entry name" value="Tetratricopeptide repeat domain"/>
    <property type="match status" value="1"/>
</dbReference>
<dbReference type="Pfam" id="PF06041">
    <property type="entry name" value="DUF924"/>
    <property type="match status" value="1"/>
</dbReference>